<reference evidence="1 2" key="1">
    <citation type="submission" date="2016-04" db="EMBL/GenBank/DDBJ databases">
        <title>Complete genome sequence of Thermococcus thioreducens type strain OGL-20P.</title>
        <authorList>
            <person name="Oger P.M."/>
        </authorList>
    </citation>
    <scope>NUCLEOTIDE SEQUENCE [LARGE SCALE GENOMIC DNA]</scope>
    <source>
        <strain evidence="1 2">OGL-20P</strain>
    </source>
</reference>
<protein>
    <submittedName>
        <fullName evidence="1">Uncharacterized protein</fullName>
    </submittedName>
</protein>
<proteinExistence type="predicted"/>
<name>A0A2Z2N189_9EURY</name>
<keyword evidence="2" id="KW-1185">Reference proteome</keyword>
<dbReference type="KEGG" id="ttd:A3L14_01810"/>
<dbReference type="AlphaFoldDB" id="A0A2Z2N189"/>
<dbReference type="Proteomes" id="UP000250136">
    <property type="component" value="Chromosome"/>
</dbReference>
<evidence type="ECO:0000313" key="1">
    <source>
        <dbReference type="EMBL" id="ASJ11699.1"/>
    </source>
</evidence>
<accession>A0A2Z2N189</accession>
<gene>
    <name evidence="1" type="ORF">A3L14_01810</name>
</gene>
<dbReference type="EMBL" id="CP015105">
    <property type="protein sequence ID" value="ASJ11699.1"/>
    <property type="molecule type" value="Genomic_DNA"/>
</dbReference>
<organism evidence="1 2">
    <name type="scientific">Thermococcus thioreducens</name>
    <dbReference type="NCBI Taxonomy" id="277988"/>
    <lineage>
        <taxon>Archaea</taxon>
        <taxon>Methanobacteriati</taxon>
        <taxon>Methanobacteriota</taxon>
        <taxon>Thermococci</taxon>
        <taxon>Thermococcales</taxon>
        <taxon>Thermococcaceae</taxon>
        <taxon>Thermococcus</taxon>
    </lineage>
</organism>
<evidence type="ECO:0000313" key="2">
    <source>
        <dbReference type="Proteomes" id="UP000250136"/>
    </source>
</evidence>
<sequence>MIFLTDLALKKCFNSEQVDILTKSGNVVQIIEHAEAWRQTQITLRLLIQMLKRKVARMR</sequence>